<keyword evidence="3" id="KW-1185">Reference proteome</keyword>
<protein>
    <submittedName>
        <fullName evidence="2">Uncharacterized protein</fullName>
    </submittedName>
</protein>
<dbReference type="AlphaFoldDB" id="A0A0D3KWL9"/>
<reference evidence="3" key="1">
    <citation type="journal article" date="2013" name="Nature">
        <title>Pan genome of the phytoplankton Emiliania underpins its global distribution.</title>
        <authorList>
            <person name="Read B.A."/>
            <person name="Kegel J."/>
            <person name="Klute M.J."/>
            <person name="Kuo A."/>
            <person name="Lefebvre S.C."/>
            <person name="Maumus F."/>
            <person name="Mayer C."/>
            <person name="Miller J."/>
            <person name="Monier A."/>
            <person name="Salamov A."/>
            <person name="Young J."/>
            <person name="Aguilar M."/>
            <person name="Claverie J.M."/>
            <person name="Frickenhaus S."/>
            <person name="Gonzalez K."/>
            <person name="Herman E.K."/>
            <person name="Lin Y.C."/>
            <person name="Napier J."/>
            <person name="Ogata H."/>
            <person name="Sarno A.F."/>
            <person name="Shmutz J."/>
            <person name="Schroeder D."/>
            <person name="de Vargas C."/>
            <person name="Verret F."/>
            <person name="von Dassow P."/>
            <person name="Valentin K."/>
            <person name="Van de Peer Y."/>
            <person name="Wheeler G."/>
            <person name="Dacks J.B."/>
            <person name="Delwiche C.F."/>
            <person name="Dyhrman S.T."/>
            <person name="Glockner G."/>
            <person name="John U."/>
            <person name="Richards T."/>
            <person name="Worden A.Z."/>
            <person name="Zhang X."/>
            <person name="Grigoriev I.V."/>
            <person name="Allen A.E."/>
            <person name="Bidle K."/>
            <person name="Borodovsky M."/>
            <person name="Bowler C."/>
            <person name="Brownlee C."/>
            <person name="Cock J.M."/>
            <person name="Elias M."/>
            <person name="Gladyshev V.N."/>
            <person name="Groth M."/>
            <person name="Guda C."/>
            <person name="Hadaegh A."/>
            <person name="Iglesias-Rodriguez M.D."/>
            <person name="Jenkins J."/>
            <person name="Jones B.M."/>
            <person name="Lawson T."/>
            <person name="Leese F."/>
            <person name="Lindquist E."/>
            <person name="Lobanov A."/>
            <person name="Lomsadze A."/>
            <person name="Malik S.B."/>
            <person name="Marsh M.E."/>
            <person name="Mackinder L."/>
            <person name="Mock T."/>
            <person name="Mueller-Roeber B."/>
            <person name="Pagarete A."/>
            <person name="Parker M."/>
            <person name="Probert I."/>
            <person name="Quesneville H."/>
            <person name="Raines C."/>
            <person name="Rensing S.A."/>
            <person name="Riano-Pachon D.M."/>
            <person name="Richier S."/>
            <person name="Rokitta S."/>
            <person name="Shiraiwa Y."/>
            <person name="Soanes D.M."/>
            <person name="van der Giezen M."/>
            <person name="Wahlund T.M."/>
            <person name="Williams B."/>
            <person name="Wilson W."/>
            <person name="Wolfe G."/>
            <person name="Wurch L.L."/>
        </authorList>
    </citation>
    <scope>NUCLEOTIDE SEQUENCE</scope>
</reference>
<feature type="region of interest" description="Disordered" evidence="1">
    <location>
        <begin position="321"/>
        <end position="348"/>
    </location>
</feature>
<feature type="compositionally biased region" description="Basic residues" evidence="1">
    <location>
        <begin position="255"/>
        <end position="267"/>
    </location>
</feature>
<proteinExistence type="predicted"/>
<dbReference type="Proteomes" id="UP000013827">
    <property type="component" value="Unassembled WGS sequence"/>
</dbReference>
<accession>A0A0D3KWL9</accession>
<dbReference type="RefSeq" id="XP_005792583.1">
    <property type="nucleotide sequence ID" value="XM_005792526.1"/>
</dbReference>
<dbReference type="HOGENOM" id="CLU_631060_0_0_1"/>
<sequence length="435" mass="46625">MALACASSALAYVIPHFAAPPRVSPSSHREGRKAELLEAAELLPLAGALAVAAPLLLLAGERRAAEGPLPPTVLYQAGTTAEGAELMAALTASTFPAAWREAVAALDGRATRAAAEGSGSLQGRIAAVQALEGQRHALADLLAVAVERQLSEAQLSLLPSAASIAPAAGLPPDACSLVRVSQRFPGQSARQVRAFVGESAPSNEPSVNGRFDRLQAARLYQGCIQFGYFIAQVFLGQAHLASGRERILTVRRGCRERRRVRSRRRPRPTPASSAVPSSPRPRRRGRRPAAARAPSLRCRGRAARAARAALGTSHCASLRSAFRSSPLRSNRSSSTRRARGRRAAKAAGRADRGLRLALGRLLSTAASRPFRLLSLCASTRPGSRRCSQRGASSAGCCGRRRPRRWQCWRPRQMTAPRVRGLRRGARCCSRRRPRR</sequence>
<evidence type="ECO:0000313" key="3">
    <source>
        <dbReference type="Proteomes" id="UP000013827"/>
    </source>
</evidence>
<evidence type="ECO:0000256" key="1">
    <source>
        <dbReference type="SAM" id="MobiDB-lite"/>
    </source>
</evidence>
<name>A0A0D3KWL9_EMIH1</name>
<dbReference type="KEGG" id="ehx:EMIHUDRAFT_422988"/>
<dbReference type="EnsemblProtists" id="EOD40154">
    <property type="protein sequence ID" value="EOD40154"/>
    <property type="gene ID" value="EMIHUDRAFT_422988"/>
</dbReference>
<feature type="compositionally biased region" description="Low complexity" evidence="1">
    <location>
        <begin position="323"/>
        <end position="333"/>
    </location>
</feature>
<organism evidence="2 3">
    <name type="scientific">Emiliania huxleyi (strain CCMP1516)</name>
    <dbReference type="NCBI Taxonomy" id="280463"/>
    <lineage>
        <taxon>Eukaryota</taxon>
        <taxon>Haptista</taxon>
        <taxon>Haptophyta</taxon>
        <taxon>Prymnesiophyceae</taxon>
        <taxon>Isochrysidales</taxon>
        <taxon>Noelaerhabdaceae</taxon>
        <taxon>Emiliania</taxon>
    </lineage>
</organism>
<dbReference type="GeneID" id="17285425"/>
<dbReference type="PaxDb" id="2903-EOD40154"/>
<feature type="compositionally biased region" description="Basic residues" evidence="1">
    <location>
        <begin position="280"/>
        <end position="289"/>
    </location>
</feature>
<reference evidence="2" key="2">
    <citation type="submission" date="2024-10" db="UniProtKB">
        <authorList>
            <consortium name="EnsemblProtists"/>
        </authorList>
    </citation>
    <scope>IDENTIFICATION</scope>
</reference>
<feature type="region of interest" description="Disordered" evidence="1">
    <location>
        <begin position="255"/>
        <end position="297"/>
    </location>
</feature>
<evidence type="ECO:0000313" key="2">
    <source>
        <dbReference type="EnsemblProtists" id="EOD40154"/>
    </source>
</evidence>
<feature type="compositionally biased region" description="Basic residues" evidence="1">
    <location>
        <begin position="334"/>
        <end position="344"/>
    </location>
</feature>